<feature type="domain" description="AMP-binding enzyme C-terminal" evidence="3">
    <location>
        <begin position="424"/>
        <end position="498"/>
    </location>
</feature>
<dbReference type="Proteomes" id="UP000320876">
    <property type="component" value="Unassembled WGS sequence"/>
</dbReference>
<dbReference type="GO" id="GO:0016405">
    <property type="term" value="F:CoA-ligase activity"/>
    <property type="evidence" value="ECO:0007669"/>
    <property type="project" value="InterPro"/>
</dbReference>
<organism evidence="4 5">
    <name type="scientific">Amycolatopsis cihanbeyliensis</name>
    <dbReference type="NCBI Taxonomy" id="1128664"/>
    <lineage>
        <taxon>Bacteria</taxon>
        <taxon>Bacillati</taxon>
        <taxon>Actinomycetota</taxon>
        <taxon>Actinomycetes</taxon>
        <taxon>Pseudonocardiales</taxon>
        <taxon>Pseudonocardiaceae</taxon>
        <taxon>Amycolatopsis</taxon>
    </lineage>
</organism>
<accession>A0A542CUE3</accession>
<dbReference type="EMBL" id="VFML01000002">
    <property type="protein sequence ID" value="TQI94445.1"/>
    <property type="molecule type" value="Genomic_DNA"/>
</dbReference>
<dbReference type="OrthoDB" id="9803968at2"/>
<dbReference type="InterPro" id="IPR025110">
    <property type="entry name" value="AMP-bd_C"/>
</dbReference>
<dbReference type="SUPFAM" id="SSF56801">
    <property type="entry name" value="Acetyl-CoA synthetase-like"/>
    <property type="match status" value="1"/>
</dbReference>
<evidence type="ECO:0000259" key="3">
    <source>
        <dbReference type="Pfam" id="PF13193"/>
    </source>
</evidence>
<dbReference type="GO" id="GO:0044550">
    <property type="term" value="P:secondary metabolite biosynthetic process"/>
    <property type="evidence" value="ECO:0007669"/>
    <property type="project" value="TreeGrafter"/>
</dbReference>
<keyword evidence="5" id="KW-1185">Reference proteome</keyword>
<evidence type="ECO:0000313" key="4">
    <source>
        <dbReference type="EMBL" id="TQI94445.1"/>
    </source>
</evidence>
<dbReference type="Gene3D" id="3.40.50.12780">
    <property type="entry name" value="N-terminal domain of ligase-like"/>
    <property type="match status" value="1"/>
</dbReference>
<dbReference type="Pfam" id="PF13193">
    <property type="entry name" value="AMP-binding_C"/>
    <property type="match status" value="1"/>
</dbReference>
<evidence type="ECO:0000313" key="5">
    <source>
        <dbReference type="Proteomes" id="UP000320876"/>
    </source>
</evidence>
<dbReference type="InterPro" id="IPR042099">
    <property type="entry name" value="ANL_N_sf"/>
</dbReference>
<dbReference type="PANTHER" id="PTHR43352">
    <property type="entry name" value="ACETYL-COA SYNTHETASE"/>
    <property type="match status" value="1"/>
</dbReference>
<keyword evidence="1 4" id="KW-0436">Ligase</keyword>
<reference evidence="4 5" key="1">
    <citation type="submission" date="2019-06" db="EMBL/GenBank/DDBJ databases">
        <title>Sequencing the genomes of 1000 actinobacteria strains.</title>
        <authorList>
            <person name="Klenk H.-P."/>
        </authorList>
    </citation>
    <scope>NUCLEOTIDE SEQUENCE [LARGE SCALE GENOMIC DNA]</scope>
    <source>
        <strain evidence="4 5">DSM 45679</strain>
    </source>
</reference>
<dbReference type="InterPro" id="IPR000873">
    <property type="entry name" value="AMP-dep_synth/lig_dom"/>
</dbReference>
<dbReference type="PANTHER" id="PTHR43352:SF1">
    <property type="entry name" value="ANTHRANILATE--COA LIGASE"/>
    <property type="match status" value="1"/>
</dbReference>
<dbReference type="InterPro" id="IPR045851">
    <property type="entry name" value="AMP-bd_C_sf"/>
</dbReference>
<evidence type="ECO:0000259" key="2">
    <source>
        <dbReference type="Pfam" id="PF00501"/>
    </source>
</evidence>
<feature type="domain" description="AMP-dependent synthetase/ligase" evidence="2">
    <location>
        <begin position="16"/>
        <end position="374"/>
    </location>
</feature>
<dbReference type="GO" id="GO:0005524">
    <property type="term" value="F:ATP binding"/>
    <property type="evidence" value="ECO:0007669"/>
    <property type="project" value="InterPro"/>
</dbReference>
<dbReference type="NCBIfam" id="TIGR02262">
    <property type="entry name" value="benz_CoA_lig"/>
    <property type="match status" value="1"/>
</dbReference>
<dbReference type="AlphaFoldDB" id="A0A542CUE3"/>
<evidence type="ECO:0000256" key="1">
    <source>
        <dbReference type="ARBA" id="ARBA00022598"/>
    </source>
</evidence>
<dbReference type="Pfam" id="PF00501">
    <property type="entry name" value="AMP-binding"/>
    <property type="match status" value="1"/>
</dbReference>
<protein>
    <submittedName>
        <fullName evidence="4">Benzoate-CoA ligase family protein</fullName>
    </submittedName>
</protein>
<sequence>MDSNLAAYFLDRNLADGRGADTALVCGDRSVSYAELVALSARAGHVLGSLGVHKGHRVLLALSDGVEFVAAWYGAQRIGAVTAEVYTFLTAKDYAYYLDYTDPAAVIVDATTLEPVRQALAGGARARVLVTGVPDAELRPDESPLWTLMERAPAELDPVPVAADEVAIWKFTTGSTGSPKACVHPAGNPLASFRNYALGVLGLRASDRVLAVPKLFFGYARDLVALFPFGVGGTGIAFPERSTAELLFELIERHRPTVLVNVPTMMSAMVAHPAAAEADLSSLRLATSAGEALPEALHRSWDDTFGVEVVDGIGSSEAYHIYLSNRPGEIRHGSVGRPVPGYTARVLDEAGAELPRGEIGTLEVGGPSVAGGYWDAPEKSASTFGEHTVRTADLFSQDVEGFFTYRGRADELLKVGGVFVAPSEIEHCLLGHPDVLDCAVLGHPDGGLIRPRAHVVLRAGATTATEELREFARARLAGHKCPREFRFLEALPRTANGKLDRRALRAEETA</sequence>
<dbReference type="GO" id="GO:0016878">
    <property type="term" value="F:acid-thiol ligase activity"/>
    <property type="evidence" value="ECO:0007669"/>
    <property type="project" value="TreeGrafter"/>
</dbReference>
<name>A0A542CUE3_AMYCI</name>
<dbReference type="InterPro" id="IPR011957">
    <property type="entry name" value="Benz_CoA_lig"/>
</dbReference>
<gene>
    <name evidence="4" type="ORF">FB471_6610</name>
</gene>
<dbReference type="RefSeq" id="WP_142003672.1">
    <property type="nucleotide sequence ID" value="NZ_VFML01000002.1"/>
</dbReference>
<comment type="caution">
    <text evidence="4">The sequence shown here is derived from an EMBL/GenBank/DDBJ whole genome shotgun (WGS) entry which is preliminary data.</text>
</comment>
<dbReference type="Gene3D" id="3.30.300.30">
    <property type="match status" value="1"/>
</dbReference>
<proteinExistence type="predicted"/>